<sequence length="354" mass="39313">MFLAFKELNQSKFKYALIGIIMTAILFLVFFINGLASGLSTADSSSLQNLPADYVVMDDDAEGNIMKSEIEKGEIKNIEDEIDGDHTSPLAIQMSSIEKEEEKSDVVFFALNTEEVSGPKVTEGLSINELRGNEVIIDEGIKNQGYRLGDSFTDTNLEEEFVIAGFTEKQTYSHLPVVHTSYDYWEEQEYFSQDVMNAYLYEGEKQDVSGFNTFTIDETVSSMPGYSETQGSLLMMVSFLFFIAAFVSTVFFYVLTIQKTHQFGILKAIGASTGYIAKSIVLQVILITCISFTFSLAGVYFMTQILPQDMPFELSVEIISLTGVIFLALNLLGSLVSIIKVSKADPLEAIGRVE</sequence>
<evidence type="ECO:0000256" key="2">
    <source>
        <dbReference type="ARBA" id="ARBA00008697"/>
    </source>
</evidence>
<evidence type="ECO:0000256" key="3">
    <source>
        <dbReference type="ARBA" id="ARBA00011131"/>
    </source>
</evidence>
<proteinExistence type="inferred from homology"/>
<feature type="domain" description="ABC3 transporter permease C-terminal" evidence="12">
    <location>
        <begin position="235"/>
        <end position="346"/>
    </location>
</feature>
<comment type="caution">
    <text evidence="13">The sequence shown here is derived from an EMBL/GenBank/DDBJ whole genome shotgun (WGS) entry which is preliminary data.</text>
</comment>
<keyword evidence="8 11" id="KW-1133">Transmembrane helix</keyword>
<evidence type="ECO:0000313" key="13">
    <source>
        <dbReference type="EMBL" id="GGF25942.1"/>
    </source>
</evidence>
<keyword evidence="5" id="KW-0813">Transport</keyword>
<name>A0A917B8X3_HALAA</name>
<evidence type="ECO:0000256" key="8">
    <source>
        <dbReference type="ARBA" id="ARBA00022989"/>
    </source>
</evidence>
<feature type="transmembrane region" description="Helical" evidence="11">
    <location>
        <begin position="275"/>
        <end position="302"/>
    </location>
</feature>
<keyword evidence="9 11" id="KW-0472">Membrane</keyword>
<evidence type="ECO:0000256" key="6">
    <source>
        <dbReference type="ARBA" id="ARBA00022475"/>
    </source>
</evidence>
<keyword evidence="14" id="KW-1185">Reference proteome</keyword>
<feature type="transmembrane region" description="Helical" evidence="11">
    <location>
        <begin position="15"/>
        <end position="36"/>
    </location>
</feature>
<keyword evidence="7 11" id="KW-0812">Transmembrane</keyword>
<dbReference type="PANTHER" id="PTHR43738:SF1">
    <property type="entry name" value="HEMIN TRANSPORT SYSTEM PERMEASE PROTEIN HRTB-RELATED"/>
    <property type="match status" value="1"/>
</dbReference>
<comment type="subcellular location">
    <subcellularLocation>
        <location evidence="1">Cell membrane</location>
        <topology evidence="1">Multi-pass membrane protein</topology>
    </subcellularLocation>
</comment>
<evidence type="ECO:0000256" key="5">
    <source>
        <dbReference type="ARBA" id="ARBA00022448"/>
    </source>
</evidence>
<protein>
    <recommendedName>
        <fullName evidence="4">Putative hemin transport system permease protein HrtB</fullName>
    </recommendedName>
</protein>
<evidence type="ECO:0000259" key="12">
    <source>
        <dbReference type="Pfam" id="PF02687"/>
    </source>
</evidence>
<evidence type="ECO:0000256" key="11">
    <source>
        <dbReference type="SAM" id="Phobius"/>
    </source>
</evidence>
<dbReference type="PANTHER" id="PTHR43738">
    <property type="entry name" value="ABC TRANSPORTER, MEMBRANE PROTEIN"/>
    <property type="match status" value="1"/>
</dbReference>
<comment type="function">
    <text evidence="10">Part of the ABC transporter complex hrt involved in hemin import. Responsible for the translocation of the substrate across the membrane.</text>
</comment>
<evidence type="ECO:0000256" key="1">
    <source>
        <dbReference type="ARBA" id="ARBA00004651"/>
    </source>
</evidence>
<keyword evidence="6" id="KW-1003">Cell membrane</keyword>
<dbReference type="Proteomes" id="UP000660110">
    <property type="component" value="Unassembled WGS sequence"/>
</dbReference>
<gene>
    <name evidence="13" type="ORF">GCM10010954_26120</name>
</gene>
<feature type="transmembrane region" description="Helical" evidence="11">
    <location>
        <begin position="233"/>
        <end position="255"/>
    </location>
</feature>
<dbReference type="RefSeq" id="WP_188377950.1">
    <property type="nucleotide sequence ID" value="NZ_BMEL01000003.1"/>
</dbReference>
<comment type="subunit">
    <text evidence="3">The complex is composed of two ATP-binding proteins (HrtA), two transmembrane proteins (HrtB) and a solute-binding protein.</text>
</comment>
<dbReference type="EMBL" id="BMEL01000003">
    <property type="protein sequence ID" value="GGF25942.1"/>
    <property type="molecule type" value="Genomic_DNA"/>
</dbReference>
<evidence type="ECO:0000256" key="4">
    <source>
        <dbReference type="ARBA" id="ARBA00016962"/>
    </source>
</evidence>
<comment type="similarity">
    <text evidence="2">Belongs to the ABC-4 integral membrane protein family. HrtB subfamily.</text>
</comment>
<feature type="transmembrane region" description="Helical" evidence="11">
    <location>
        <begin position="314"/>
        <end position="339"/>
    </location>
</feature>
<dbReference type="Pfam" id="PF02687">
    <property type="entry name" value="FtsX"/>
    <property type="match status" value="1"/>
</dbReference>
<evidence type="ECO:0000256" key="10">
    <source>
        <dbReference type="ARBA" id="ARBA00024973"/>
    </source>
</evidence>
<reference evidence="13" key="1">
    <citation type="journal article" date="2014" name="Int. J. Syst. Evol. Microbiol.">
        <title>Complete genome sequence of Corynebacterium casei LMG S-19264T (=DSM 44701T), isolated from a smear-ripened cheese.</title>
        <authorList>
            <consortium name="US DOE Joint Genome Institute (JGI-PGF)"/>
            <person name="Walter F."/>
            <person name="Albersmeier A."/>
            <person name="Kalinowski J."/>
            <person name="Ruckert C."/>
        </authorList>
    </citation>
    <scope>NUCLEOTIDE SEQUENCE</scope>
    <source>
        <strain evidence="13">CGMCC 1.12153</strain>
    </source>
</reference>
<evidence type="ECO:0000256" key="7">
    <source>
        <dbReference type="ARBA" id="ARBA00022692"/>
    </source>
</evidence>
<dbReference type="InterPro" id="IPR003838">
    <property type="entry name" value="ABC3_permease_C"/>
</dbReference>
<organism evidence="13 14">
    <name type="scientific">Halobacillus andaensis</name>
    <dbReference type="NCBI Taxonomy" id="1176239"/>
    <lineage>
        <taxon>Bacteria</taxon>
        <taxon>Bacillati</taxon>
        <taxon>Bacillota</taxon>
        <taxon>Bacilli</taxon>
        <taxon>Bacillales</taxon>
        <taxon>Bacillaceae</taxon>
        <taxon>Halobacillus</taxon>
    </lineage>
</organism>
<accession>A0A917B8X3</accession>
<evidence type="ECO:0000313" key="14">
    <source>
        <dbReference type="Proteomes" id="UP000660110"/>
    </source>
</evidence>
<reference evidence="13" key="2">
    <citation type="submission" date="2020-09" db="EMBL/GenBank/DDBJ databases">
        <authorList>
            <person name="Sun Q."/>
            <person name="Zhou Y."/>
        </authorList>
    </citation>
    <scope>NUCLEOTIDE SEQUENCE</scope>
    <source>
        <strain evidence="13">CGMCC 1.12153</strain>
    </source>
</reference>
<dbReference type="InterPro" id="IPR051125">
    <property type="entry name" value="ABC-4/HrtB_transporter"/>
</dbReference>
<evidence type="ECO:0000256" key="9">
    <source>
        <dbReference type="ARBA" id="ARBA00023136"/>
    </source>
</evidence>
<dbReference type="GO" id="GO:0005886">
    <property type="term" value="C:plasma membrane"/>
    <property type="evidence" value="ECO:0007669"/>
    <property type="project" value="UniProtKB-SubCell"/>
</dbReference>
<dbReference type="AlphaFoldDB" id="A0A917B8X3"/>